<feature type="transmembrane region" description="Helical" evidence="1">
    <location>
        <begin position="95"/>
        <end position="116"/>
    </location>
</feature>
<feature type="transmembrane region" description="Helical" evidence="1">
    <location>
        <begin position="206"/>
        <end position="224"/>
    </location>
</feature>
<dbReference type="Proteomes" id="UP000319514">
    <property type="component" value="Unassembled WGS sequence"/>
</dbReference>
<sequence length="241" mass="25582">MSQVKVASARSTPRADRLTKGLLACGVLYAVTYVAGNDLIAAAMTRGYTRMDQAVSELSATGAVARPFLVGMNAIWMPAMVAFGVGVWRAARGNRWLRVTGALLMAFGVTSLLWLPFPMTARRDVVVGAAMATNDLGHIGMTALTGVFVLAEIASSAVGLGWGFRIYCAATVAVILLFGALTGAQAAHVAQGLPTPLMGFYERVNIGAWLLWMAVLAVVLWRRLDARGSRRVGQQLADGRV</sequence>
<protein>
    <submittedName>
        <fullName evidence="2">Uncharacterized protein DUF998</fullName>
    </submittedName>
</protein>
<proteinExistence type="predicted"/>
<evidence type="ECO:0000313" key="2">
    <source>
        <dbReference type="EMBL" id="TQL61414.1"/>
    </source>
</evidence>
<keyword evidence="1" id="KW-0472">Membrane</keyword>
<feature type="transmembrane region" description="Helical" evidence="1">
    <location>
        <begin position="64"/>
        <end position="88"/>
    </location>
</feature>
<dbReference type="OrthoDB" id="3629858at2"/>
<keyword evidence="1" id="KW-0812">Transmembrane</keyword>
<keyword evidence="1" id="KW-1133">Transmembrane helix</keyword>
<keyword evidence="3" id="KW-1185">Reference proteome</keyword>
<feature type="transmembrane region" description="Helical" evidence="1">
    <location>
        <begin position="166"/>
        <end position="186"/>
    </location>
</feature>
<dbReference type="AlphaFoldDB" id="A0A542ZM19"/>
<accession>A0A542ZM19</accession>
<evidence type="ECO:0000313" key="3">
    <source>
        <dbReference type="Proteomes" id="UP000319514"/>
    </source>
</evidence>
<name>A0A542ZM19_9MICO</name>
<dbReference type="Pfam" id="PF06197">
    <property type="entry name" value="DUF998"/>
    <property type="match status" value="1"/>
</dbReference>
<feature type="transmembrane region" description="Helical" evidence="1">
    <location>
        <begin position="21"/>
        <end position="44"/>
    </location>
</feature>
<feature type="transmembrane region" description="Helical" evidence="1">
    <location>
        <begin position="136"/>
        <end position="154"/>
    </location>
</feature>
<comment type="caution">
    <text evidence="2">The sequence shown here is derived from an EMBL/GenBank/DDBJ whole genome shotgun (WGS) entry which is preliminary data.</text>
</comment>
<dbReference type="RefSeq" id="WP_141789200.1">
    <property type="nucleotide sequence ID" value="NZ_BAAAKX010000001.1"/>
</dbReference>
<dbReference type="InterPro" id="IPR009339">
    <property type="entry name" value="DUF998"/>
</dbReference>
<gene>
    <name evidence="2" type="ORF">FB474_2823</name>
</gene>
<dbReference type="EMBL" id="VFOQ01000001">
    <property type="protein sequence ID" value="TQL61414.1"/>
    <property type="molecule type" value="Genomic_DNA"/>
</dbReference>
<reference evidence="2 3" key="1">
    <citation type="submission" date="2019-06" db="EMBL/GenBank/DDBJ databases">
        <title>Sequencing the genomes of 1000 actinobacteria strains.</title>
        <authorList>
            <person name="Klenk H.-P."/>
        </authorList>
    </citation>
    <scope>NUCLEOTIDE SEQUENCE [LARGE SCALE GENOMIC DNA]</scope>
    <source>
        <strain evidence="2 3">DSM 18082</strain>
    </source>
</reference>
<evidence type="ECO:0000256" key="1">
    <source>
        <dbReference type="SAM" id="Phobius"/>
    </source>
</evidence>
<organism evidence="2 3">
    <name type="scientific">Oryzihumus leptocrescens</name>
    <dbReference type="NCBI Taxonomy" id="297536"/>
    <lineage>
        <taxon>Bacteria</taxon>
        <taxon>Bacillati</taxon>
        <taxon>Actinomycetota</taxon>
        <taxon>Actinomycetes</taxon>
        <taxon>Micrococcales</taxon>
        <taxon>Intrasporangiaceae</taxon>
        <taxon>Oryzihumus</taxon>
    </lineage>
</organism>